<evidence type="ECO:0000256" key="1">
    <source>
        <dbReference type="SAM" id="SignalP"/>
    </source>
</evidence>
<dbReference type="GeneID" id="113215249"/>
<name>A0A9C6X4X5_FRAOC</name>
<evidence type="ECO:0000313" key="3">
    <source>
        <dbReference type="RefSeq" id="XP_052129187.1"/>
    </source>
</evidence>
<reference evidence="3" key="1">
    <citation type="submission" date="2025-08" db="UniProtKB">
        <authorList>
            <consortium name="RefSeq"/>
        </authorList>
    </citation>
    <scope>IDENTIFICATION</scope>
    <source>
        <tissue evidence="3">Whole organism</tissue>
    </source>
</reference>
<dbReference type="AlphaFoldDB" id="A0A9C6X4X5"/>
<organism evidence="2 3">
    <name type="scientific">Frankliniella occidentalis</name>
    <name type="common">Western flower thrips</name>
    <name type="synonym">Euthrips occidentalis</name>
    <dbReference type="NCBI Taxonomy" id="133901"/>
    <lineage>
        <taxon>Eukaryota</taxon>
        <taxon>Metazoa</taxon>
        <taxon>Ecdysozoa</taxon>
        <taxon>Arthropoda</taxon>
        <taxon>Hexapoda</taxon>
        <taxon>Insecta</taxon>
        <taxon>Pterygota</taxon>
        <taxon>Neoptera</taxon>
        <taxon>Paraneoptera</taxon>
        <taxon>Thysanoptera</taxon>
        <taxon>Terebrantia</taxon>
        <taxon>Thripoidea</taxon>
        <taxon>Thripidae</taxon>
        <taxon>Frankliniella</taxon>
    </lineage>
</organism>
<dbReference type="Proteomes" id="UP000504606">
    <property type="component" value="Unplaced"/>
</dbReference>
<dbReference type="RefSeq" id="XP_052129187.1">
    <property type="nucleotide sequence ID" value="XM_052273227.1"/>
</dbReference>
<proteinExistence type="predicted"/>
<gene>
    <name evidence="3" type="primary">LOC113215249</name>
</gene>
<accession>A0A9C6X4X5</accession>
<keyword evidence="2" id="KW-1185">Reference proteome</keyword>
<feature type="chain" id="PRO_5038410445" evidence="1">
    <location>
        <begin position="19"/>
        <end position="146"/>
    </location>
</feature>
<keyword evidence="1" id="KW-0732">Signal</keyword>
<sequence>MFRLCTLVLCLCVAYNAAQSVTLSTQARSVASAGSDMVAAVEARYEAVKKNATQLVESLNAAVTAGKLTLEQIQYVRFYLLLDEQQSDLINSQLLVAVGNCWMFIDVPGGLDACQIGAAGSVMMAVAQLESTFKVHQASALGLLGN</sequence>
<feature type="signal peptide" evidence="1">
    <location>
        <begin position="1"/>
        <end position="18"/>
    </location>
</feature>
<protein>
    <submittedName>
        <fullName evidence="3">Uncharacterized protein LOC113215249 isoform X1</fullName>
    </submittedName>
</protein>
<evidence type="ECO:0000313" key="2">
    <source>
        <dbReference type="Proteomes" id="UP000504606"/>
    </source>
</evidence>